<keyword evidence="1" id="KW-0472">Membrane</keyword>
<keyword evidence="3" id="KW-1185">Reference proteome</keyword>
<gene>
    <name evidence="2" type="ORF">M8523_17640</name>
</gene>
<comment type="caution">
    <text evidence="2">The sequence shown here is derived from an EMBL/GenBank/DDBJ whole genome shotgun (WGS) entry which is preliminary data.</text>
</comment>
<evidence type="ECO:0000313" key="2">
    <source>
        <dbReference type="EMBL" id="MCW6509843.1"/>
    </source>
</evidence>
<dbReference type="AlphaFoldDB" id="A0AA42CJS0"/>
<proteinExistence type="predicted"/>
<keyword evidence="1" id="KW-0812">Transmembrane</keyword>
<protein>
    <submittedName>
        <fullName evidence="2">Uncharacterized protein</fullName>
    </submittedName>
</protein>
<feature type="transmembrane region" description="Helical" evidence="1">
    <location>
        <begin position="80"/>
        <end position="99"/>
    </location>
</feature>
<dbReference type="EMBL" id="JAMOIM010000011">
    <property type="protein sequence ID" value="MCW6509843.1"/>
    <property type="molecule type" value="Genomic_DNA"/>
</dbReference>
<sequence length="106" mass="11429">MTDEHKTGESASASATELRVQVGILGERVYGIDKNLGNRIDNLGAKFDTFTQELKTTYATKVDLAVVDDKVRKVQDAQNWVIKLIIGAVIVAVLGLVIVKGGVPHP</sequence>
<evidence type="ECO:0000313" key="3">
    <source>
        <dbReference type="Proteomes" id="UP001165667"/>
    </source>
</evidence>
<dbReference type="Proteomes" id="UP001165667">
    <property type="component" value="Unassembled WGS sequence"/>
</dbReference>
<organism evidence="2 3">
    <name type="scientific">Lichenifustis flavocetrariae</name>
    <dbReference type="NCBI Taxonomy" id="2949735"/>
    <lineage>
        <taxon>Bacteria</taxon>
        <taxon>Pseudomonadati</taxon>
        <taxon>Pseudomonadota</taxon>
        <taxon>Alphaproteobacteria</taxon>
        <taxon>Hyphomicrobiales</taxon>
        <taxon>Lichenihabitantaceae</taxon>
        <taxon>Lichenifustis</taxon>
    </lineage>
</organism>
<evidence type="ECO:0000256" key="1">
    <source>
        <dbReference type="SAM" id="Phobius"/>
    </source>
</evidence>
<accession>A0AA42CJS0</accession>
<dbReference type="RefSeq" id="WP_282586211.1">
    <property type="nucleotide sequence ID" value="NZ_JAMOIM010000011.1"/>
</dbReference>
<name>A0AA42CJS0_9HYPH</name>
<keyword evidence="1" id="KW-1133">Transmembrane helix</keyword>
<reference evidence="2" key="1">
    <citation type="submission" date="2022-05" db="EMBL/GenBank/DDBJ databases">
        <authorList>
            <person name="Pankratov T."/>
        </authorList>
    </citation>
    <scope>NUCLEOTIDE SEQUENCE</scope>
    <source>
        <strain evidence="2">BP6-180914</strain>
    </source>
</reference>